<evidence type="ECO:0000313" key="9">
    <source>
        <dbReference type="Proteomes" id="UP000693672"/>
    </source>
</evidence>
<evidence type="ECO:0000256" key="2">
    <source>
        <dbReference type="ARBA" id="ARBA00022448"/>
    </source>
</evidence>
<sequence>MKQSLDRESFKHRLDSMIASLRDEIVSGKRKPGDYLPSELNLAGQFALSNKSVRAALAVLVDEGLVEKIPRVGNKISDPRLSTNRQRTIVRLGVQNVVERDIELTSLLRTFEQLHPDITVERIPLPSLRYYDTARQYMASGMLDAFTMSYRDYIDFAEHNGLGNLEPLEPDAHAYPFLNKAYTQGGSLYVKPVAFSPIVLLYNKNHFRESGLSEPDSSWTWSELFRNAERLEHSKKRLGFYFHLFSYNRWPIFLMQSGVRFERHPEGGLSFDRDKFIAGIRTCRELLQKRNALSGFLSENDSDAEELFLHEKVSMIMTTYFSLNKLKTATFPMDIAPLPYSEQPVTMLLTLGVGVNAGSRVKREAVMLAEFMAGPNGQQLIRSSSMTLPARRSSAEWRVEAGDPEPYRFHMYREIIPSYRLYTDLQLSLKQLGELNVILKLYWSQMEEEDSICERVARIGTG</sequence>
<protein>
    <recommendedName>
        <fullName evidence="7">HTH gntR-type domain-containing protein</fullName>
    </recommendedName>
</protein>
<keyword evidence="6" id="KW-0804">Transcription</keyword>
<dbReference type="InterPro" id="IPR006061">
    <property type="entry name" value="SBP_1_CS"/>
</dbReference>
<dbReference type="InterPro" id="IPR050490">
    <property type="entry name" value="Bact_solute-bd_prot1"/>
</dbReference>
<dbReference type="Pfam" id="PF00392">
    <property type="entry name" value="GntR"/>
    <property type="match status" value="1"/>
</dbReference>
<dbReference type="RefSeq" id="WP_218089905.1">
    <property type="nucleotide sequence ID" value="NZ_CAJVAS010000001.1"/>
</dbReference>
<dbReference type="AlphaFoldDB" id="A0A916JS08"/>
<dbReference type="PANTHER" id="PTHR43649:SF12">
    <property type="entry name" value="DIACETYLCHITOBIOSE BINDING PROTEIN DASA"/>
    <property type="match status" value="1"/>
</dbReference>
<keyword evidence="5" id="KW-0238">DNA-binding</keyword>
<organism evidence="8 9">
    <name type="scientific">Paenibacillus solanacearum</name>
    <dbReference type="NCBI Taxonomy" id="2048548"/>
    <lineage>
        <taxon>Bacteria</taxon>
        <taxon>Bacillati</taxon>
        <taxon>Bacillota</taxon>
        <taxon>Bacilli</taxon>
        <taxon>Bacillales</taxon>
        <taxon>Paenibacillaceae</taxon>
        <taxon>Paenibacillus</taxon>
    </lineage>
</organism>
<dbReference type="Proteomes" id="UP000693672">
    <property type="component" value="Unassembled WGS sequence"/>
</dbReference>
<dbReference type="PROSITE" id="PS50949">
    <property type="entry name" value="HTH_GNTR"/>
    <property type="match status" value="1"/>
</dbReference>
<dbReference type="SMART" id="SM00345">
    <property type="entry name" value="HTH_GNTR"/>
    <property type="match status" value="1"/>
</dbReference>
<keyword evidence="9" id="KW-1185">Reference proteome</keyword>
<comment type="caution">
    <text evidence="8">The sequence shown here is derived from an EMBL/GenBank/DDBJ whole genome shotgun (WGS) entry which is preliminary data.</text>
</comment>
<reference evidence="8" key="1">
    <citation type="submission" date="2021-06" db="EMBL/GenBank/DDBJ databases">
        <authorList>
            <person name="Criscuolo A."/>
        </authorList>
    </citation>
    <scope>NUCLEOTIDE SEQUENCE</scope>
    <source>
        <strain evidence="8">CIP111600</strain>
    </source>
</reference>
<evidence type="ECO:0000256" key="5">
    <source>
        <dbReference type="ARBA" id="ARBA00023125"/>
    </source>
</evidence>
<dbReference type="GO" id="GO:0055085">
    <property type="term" value="P:transmembrane transport"/>
    <property type="evidence" value="ECO:0007669"/>
    <property type="project" value="InterPro"/>
</dbReference>
<dbReference type="InterPro" id="IPR006059">
    <property type="entry name" value="SBP"/>
</dbReference>
<comment type="similarity">
    <text evidence="1">Belongs to the bacterial solute-binding protein 1 family.</text>
</comment>
<dbReference type="InterPro" id="IPR000524">
    <property type="entry name" value="Tscrpt_reg_HTH_GntR"/>
</dbReference>
<keyword evidence="4" id="KW-0805">Transcription regulation</keyword>
<dbReference type="GO" id="GO:0003700">
    <property type="term" value="F:DNA-binding transcription factor activity"/>
    <property type="evidence" value="ECO:0007669"/>
    <property type="project" value="InterPro"/>
</dbReference>
<feature type="domain" description="HTH gntR-type" evidence="7">
    <location>
        <begin position="11"/>
        <end position="79"/>
    </location>
</feature>
<dbReference type="GO" id="GO:0003677">
    <property type="term" value="F:DNA binding"/>
    <property type="evidence" value="ECO:0007669"/>
    <property type="project" value="UniProtKB-KW"/>
</dbReference>
<name>A0A916JS08_9BACL</name>
<keyword evidence="3" id="KW-0732">Signal</keyword>
<keyword evidence="2" id="KW-0813">Transport</keyword>
<evidence type="ECO:0000259" key="7">
    <source>
        <dbReference type="PROSITE" id="PS50949"/>
    </source>
</evidence>
<dbReference type="Pfam" id="PF13416">
    <property type="entry name" value="SBP_bac_8"/>
    <property type="match status" value="1"/>
</dbReference>
<evidence type="ECO:0000256" key="6">
    <source>
        <dbReference type="ARBA" id="ARBA00023163"/>
    </source>
</evidence>
<dbReference type="PROSITE" id="PS01037">
    <property type="entry name" value="SBP_BACTERIAL_1"/>
    <property type="match status" value="1"/>
</dbReference>
<dbReference type="PANTHER" id="PTHR43649">
    <property type="entry name" value="ARABINOSE-BINDING PROTEIN-RELATED"/>
    <property type="match status" value="1"/>
</dbReference>
<evidence type="ECO:0000256" key="4">
    <source>
        <dbReference type="ARBA" id="ARBA00023015"/>
    </source>
</evidence>
<evidence type="ECO:0000313" key="8">
    <source>
        <dbReference type="EMBL" id="CAG7596063.1"/>
    </source>
</evidence>
<accession>A0A916JS08</accession>
<proteinExistence type="inferred from homology"/>
<dbReference type="EMBL" id="CAJVAS010000001">
    <property type="protein sequence ID" value="CAG7596063.1"/>
    <property type="molecule type" value="Genomic_DNA"/>
</dbReference>
<dbReference type="CDD" id="cd07377">
    <property type="entry name" value="WHTH_GntR"/>
    <property type="match status" value="1"/>
</dbReference>
<evidence type="ECO:0000256" key="3">
    <source>
        <dbReference type="ARBA" id="ARBA00022729"/>
    </source>
</evidence>
<evidence type="ECO:0000256" key="1">
    <source>
        <dbReference type="ARBA" id="ARBA00008520"/>
    </source>
</evidence>
<gene>
    <name evidence="8" type="ORF">PAESOLCIP111_00067</name>
</gene>